<organism evidence="2 3">
    <name type="scientific">Penicillium hetheringtonii</name>
    <dbReference type="NCBI Taxonomy" id="911720"/>
    <lineage>
        <taxon>Eukaryota</taxon>
        <taxon>Fungi</taxon>
        <taxon>Dikarya</taxon>
        <taxon>Ascomycota</taxon>
        <taxon>Pezizomycotina</taxon>
        <taxon>Eurotiomycetes</taxon>
        <taxon>Eurotiomycetidae</taxon>
        <taxon>Eurotiales</taxon>
        <taxon>Aspergillaceae</taxon>
        <taxon>Penicillium</taxon>
    </lineage>
</organism>
<dbReference type="AlphaFoldDB" id="A0AAD6D8T8"/>
<keyword evidence="3" id="KW-1185">Reference proteome</keyword>
<proteinExistence type="predicted"/>
<gene>
    <name evidence="2" type="ORF">N7450_010848</name>
</gene>
<dbReference type="InterPro" id="IPR045247">
    <property type="entry name" value="Oye-like"/>
</dbReference>
<dbReference type="EMBL" id="JAQJAC010000010">
    <property type="protein sequence ID" value="KAJ5568362.1"/>
    <property type="molecule type" value="Genomic_DNA"/>
</dbReference>
<reference evidence="2 3" key="1">
    <citation type="journal article" date="2023" name="IMA Fungus">
        <title>Comparative genomic study of the Penicillium genus elucidates a diverse pangenome and 15 lateral gene transfer events.</title>
        <authorList>
            <person name="Petersen C."/>
            <person name="Sorensen T."/>
            <person name="Nielsen M.R."/>
            <person name="Sondergaard T.E."/>
            <person name="Sorensen J.L."/>
            <person name="Fitzpatrick D.A."/>
            <person name="Frisvad J.C."/>
            <person name="Nielsen K.L."/>
        </authorList>
    </citation>
    <scope>NUCLEOTIDE SEQUENCE [LARGE SCALE GENOMIC DNA]</scope>
    <source>
        <strain evidence="2 3">IBT 29057</strain>
    </source>
</reference>
<sequence>MPISRISLYHEQRTSVPGYLLVSEATVVSPRHGGYPNVPGIYSDYQVVAWKDVTGAVHRKRADIYPQLWDLGRAAYPASLNHLDYPLL</sequence>
<comment type="caution">
    <text evidence="2">The sequence shown here is derived from an EMBL/GenBank/DDBJ whole genome shotgun (WGS) entry which is preliminary data.</text>
</comment>
<dbReference type="SUPFAM" id="SSF51395">
    <property type="entry name" value="FMN-linked oxidoreductases"/>
    <property type="match status" value="1"/>
</dbReference>
<dbReference type="GO" id="GO:0010181">
    <property type="term" value="F:FMN binding"/>
    <property type="evidence" value="ECO:0007669"/>
    <property type="project" value="InterPro"/>
</dbReference>
<evidence type="ECO:0000313" key="3">
    <source>
        <dbReference type="Proteomes" id="UP001216150"/>
    </source>
</evidence>
<dbReference type="PANTHER" id="PTHR22893:SF91">
    <property type="entry name" value="NADPH DEHYDROGENASE 2-RELATED"/>
    <property type="match status" value="1"/>
</dbReference>
<dbReference type="GO" id="GO:0003959">
    <property type="term" value="F:NADPH dehydrogenase activity"/>
    <property type="evidence" value="ECO:0007669"/>
    <property type="project" value="TreeGrafter"/>
</dbReference>
<evidence type="ECO:0000259" key="1">
    <source>
        <dbReference type="Pfam" id="PF00724"/>
    </source>
</evidence>
<feature type="domain" description="NADH:flavin oxidoreductase/NADH oxidase N-terminal" evidence="1">
    <location>
        <begin position="9"/>
        <end position="82"/>
    </location>
</feature>
<dbReference type="Gene3D" id="3.20.20.70">
    <property type="entry name" value="Aldolase class I"/>
    <property type="match status" value="1"/>
</dbReference>
<dbReference type="InterPro" id="IPR013785">
    <property type="entry name" value="Aldolase_TIM"/>
</dbReference>
<dbReference type="InterPro" id="IPR001155">
    <property type="entry name" value="OxRdtase_FMN_N"/>
</dbReference>
<evidence type="ECO:0000313" key="2">
    <source>
        <dbReference type="EMBL" id="KAJ5568362.1"/>
    </source>
</evidence>
<protein>
    <recommendedName>
        <fullName evidence="1">NADH:flavin oxidoreductase/NADH oxidase N-terminal domain-containing protein</fullName>
    </recommendedName>
</protein>
<dbReference type="Proteomes" id="UP001216150">
    <property type="component" value="Unassembled WGS sequence"/>
</dbReference>
<name>A0AAD6D8T8_9EURO</name>
<accession>A0AAD6D8T8</accession>
<dbReference type="PANTHER" id="PTHR22893">
    <property type="entry name" value="NADH OXIDOREDUCTASE-RELATED"/>
    <property type="match status" value="1"/>
</dbReference>
<dbReference type="Pfam" id="PF00724">
    <property type="entry name" value="Oxidored_FMN"/>
    <property type="match status" value="1"/>
</dbReference>